<organism evidence="2 3">
    <name type="scientific">Moniliophthora roreri</name>
    <name type="common">Frosty pod rot fungus</name>
    <name type="synonym">Monilia roreri</name>
    <dbReference type="NCBI Taxonomy" id="221103"/>
    <lineage>
        <taxon>Eukaryota</taxon>
        <taxon>Fungi</taxon>
        <taxon>Dikarya</taxon>
        <taxon>Basidiomycota</taxon>
        <taxon>Agaricomycotina</taxon>
        <taxon>Agaricomycetes</taxon>
        <taxon>Agaricomycetidae</taxon>
        <taxon>Agaricales</taxon>
        <taxon>Marasmiineae</taxon>
        <taxon>Marasmiaceae</taxon>
        <taxon>Moniliophthora</taxon>
    </lineage>
</organism>
<dbReference type="SUPFAM" id="SSF56801">
    <property type="entry name" value="Acetyl-CoA synthetase-like"/>
    <property type="match status" value="1"/>
</dbReference>
<comment type="caution">
    <text evidence="2">The sequence shown here is derived from an EMBL/GenBank/DDBJ whole genome shotgun (WGS) entry which is preliminary data.</text>
</comment>
<dbReference type="Proteomes" id="UP000054988">
    <property type="component" value="Unassembled WGS sequence"/>
</dbReference>
<dbReference type="Pfam" id="PF13193">
    <property type="entry name" value="AMP-binding_C"/>
    <property type="match status" value="1"/>
</dbReference>
<dbReference type="Gene3D" id="3.30.300.30">
    <property type="match status" value="1"/>
</dbReference>
<reference evidence="2 3" key="1">
    <citation type="submission" date="2015-12" db="EMBL/GenBank/DDBJ databases">
        <title>Draft genome sequence of Moniliophthora roreri, the causal agent of frosty pod rot of cacao.</title>
        <authorList>
            <person name="Aime M.C."/>
            <person name="Diaz-Valderrama J.R."/>
            <person name="Kijpornyongpan T."/>
            <person name="Phillips-Mora W."/>
        </authorList>
    </citation>
    <scope>NUCLEOTIDE SEQUENCE [LARGE SCALE GENOMIC DNA]</scope>
    <source>
        <strain evidence="2 3">MCA 2952</strain>
    </source>
</reference>
<dbReference type="AlphaFoldDB" id="A0A0W0G5I3"/>
<evidence type="ECO:0000259" key="1">
    <source>
        <dbReference type="Pfam" id="PF13193"/>
    </source>
</evidence>
<accession>A0A0W0G5I3</accession>
<evidence type="ECO:0000313" key="2">
    <source>
        <dbReference type="EMBL" id="KTB43844.1"/>
    </source>
</evidence>
<sequence>MGAPDERLGVLVVVLVTLNPTHRGMVQEAGAVEAELMELARKHLPPFAIPVMILLYDGDFQRSPEGKVIKAPFRRIAAEE</sequence>
<feature type="domain" description="AMP-binding enzyme C-terminal" evidence="1">
    <location>
        <begin position="2"/>
        <end position="67"/>
    </location>
</feature>
<name>A0A0W0G5I3_MONRR</name>
<dbReference type="InterPro" id="IPR025110">
    <property type="entry name" value="AMP-bd_C"/>
</dbReference>
<dbReference type="InterPro" id="IPR045851">
    <property type="entry name" value="AMP-bd_C_sf"/>
</dbReference>
<gene>
    <name evidence="2" type="ORF">WG66_3582</name>
</gene>
<dbReference type="EMBL" id="LATX01001065">
    <property type="protein sequence ID" value="KTB43844.1"/>
    <property type="molecule type" value="Genomic_DNA"/>
</dbReference>
<proteinExistence type="predicted"/>
<evidence type="ECO:0000313" key="3">
    <source>
        <dbReference type="Proteomes" id="UP000054988"/>
    </source>
</evidence>
<protein>
    <recommendedName>
        <fullName evidence="1">AMP-binding enzyme C-terminal domain-containing protein</fullName>
    </recommendedName>
</protein>